<keyword evidence="2" id="KW-0378">Hydrolase</keyword>
<keyword evidence="5" id="KW-1185">Reference proteome</keyword>
<dbReference type="Proteomes" id="UP001500185">
    <property type="component" value="Unassembled WGS sequence"/>
</dbReference>
<accession>A0ABP3VI62</accession>
<dbReference type="PANTHER" id="PTHR38764:SF1">
    <property type="entry name" value="ACYL CARRIER PROTEIN PHOSPHODIESTERASE"/>
    <property type="match status" value="1"/>
</dbReference>
<sequence>MNYLAHIYLSGNDDLLKLGNFMADEIKGKSYLKYPKEIQKGILLHRAIDNFTDHHPLVSKGAHRFFDELRHYNGVVIDMIYDHILAKNWDVYCDVELPSFAEEFYLLLDSNQHLLPKKISKVVPYMIEHNWLLSYADLGNLTSILKQMNNKTKHETQLHKGVDIYLLHQNEFEEEFRSFFEDIRAFCMKKINEQK</sequence>
<organism evidence="4 5">
    <name type="scientific">Psychroflexus lacisalsi</name>
    <dbReference type="NCBI Taxonomy" id="503928"/>
    <lineage>
        <taxon>Bacteria</taxon>
        <taxon>Pseudomonadati</taxon>
        <taxon>Bacteroidota</taxon>
        <taxon>Flavobacteriia</taxon>
        <taxon>Flavobacteriales</taxon>
        <taxon>Flavobacteriaceae</taxon>
        <taxon>Psychroflexus</taxon>
    </lineage>
</organism>
<dbReference type="RefSeq" id="WP_224454000.1">
    <property type="nucleotide sequence ID" value="NZ_BAAAGG010000005.1"/>
</dbReference>
<name>A0ABP3VI62_9FLAO</name>
<gene>
    <name evidence="4" type="ORF">GCM10009433_14730</name>
</gene>
<dbReference type="InterPro" id="IPR007431">
    <property type="entry name" value="ACP_PD"/>
</dbReference>
<keyword evidence="1" id="KW-0444">Lipid biosynthesis</keyword>
<evidence type="ECO:0000313" key="5">
    <source>
        <dbReference type="Proteomes" id="UP001500185"/>
    </source>
</evidence>
<dbReference type="Pfam" id="PF04336">
    <property type="entry name" value="ACP_PD"/>
    <property type="match status" value="1"/>
</dbReference>
<comment type="caution">
    <text evidence="4">The sequence shown here is derived from an EMBL/GenBank/DDBJ whole genome shotgun (WGS) entry which is preliminary data.</text>
</comment>
<dbReference type="PANTHER" id="PTHR38764">
    <property type="entry name" value="ACYL CARRIER PROTEIN PHOSPHODIESTERASE"/>
    <property type="match status" value="1"/>
</dbReference>
<evidence type="ECO:0000313" key="4">
    <source>
        <dbReference type="EMBL" id="GAA0757995.1"/>
    </source>
</evidence>
<dbReference type="PIRSF" id="PIRSF011489">
    <property type="entry name" value="DUF479"/>
    <property type="match status" value="1"/>
</dbReference>
<evidence type="ECO:0000256" key="1">
    <source>
        <dbReference type="ARBA" id="ARBA00022516"/>
    </source>
</evidence>
<evidence type="ECO:0000256" key="3">
    <source>
        <dbReference type="ARBA" id="ARBA00023098"/>
    </source>
</evidence>
<keyword evidence="3" id="KW-0443">Lipid metabolism</keyword>
<dbReference type="EMBL" id="BAAAGG010000005">
    <property type="protein sequence ID" value="GAA0757995.1"/>
    <property type="molecule type" value="Genomic_DNA"/>
</dbReference>
<reference evidence="5" key="1">
    <citation type="journal article" date="2019" name="Int. J. Syst. Evol. Microbiol.">
        <title>The Global Catalogue of Microorganisms (GCM) 10K type strain sequencing project: providing services to taxonomists for standard genome sequencing and annotation.</title>
        <authorList>
            <consortium name="The Broad Institute Genomics Platform"/>
            <consortium name="The Broad Institute Genome Sequencing Center for Infectious Disease"/>
            <person name="Wu L."/>
            <person name="Ma J."/>
        </authorList>
    </citation>
    <scope>NUCLEOTIDE SEQUENCE [LARGE SCALE GENOMIC DNA]</scope>
    <source>
        <strain evidence="5">JCM 16231</strain>
    </source>
</reference>
<proteinExistence type="predicted"/>
<evidence type="ECO:0000256" key="2">
    <source>
        <dbReference type="ARBA" id="ARBA00022801"/>
    </source>
</evidence>
<protein>
    <submittedName>
        <fullName evidence="4">Acyl carrier protein phosphodiesterase</fullName>
    </submittedName>
</protein>